<protein>
    <submittedName>
        <fullName evidence="2">T-box domain-containing protein</fullName>
    </submittedName>
</protein>
<dbReference type="WBParaSite" id="ES5_v2.g22693.t1">
    <property type="protein sequence ID" value="ES5_v2.g22693.t1"/>
    <property type="gene ID" value="ES5_v2.g22693"/>
</dbReference>
<sequence>MYSNYSWPPLQNLPFNLQQQQHQQILQSFTFPSTSASTTTINENTNQVITNIQHENQRPCINVVDAKNDEQLSKIKPEVPFQFTAASDGIKLEDLKERIKIKVVDEKLFDKFKDVQLEMVITKAGRNLFPKLNFKVDGLEPDNCYLFSLMFKRVNNLKYKYTRSLWIENGPADDEYQPKEYQHILNDRFQNGSQWMDSDISFAKLKLTNNQENPSKNAVVLRSLHKYCPVLIIYRFDPETSTFEKFIEKEITCSTFIAVTAYQNSEVTKLKVDNNPFASGFREGGRKRLRSNTQSEEKENVENVFLPPPAKQRHLFQSNSLFSTPFFANTLNYHQNWYNLNGMISPEQLNNYYNAQAAFQAQNLMFDLQNFSPSNDY</sequence>
<evidence type="ECO:0000313" key="2">
    <source>
        <dbReference type="WBParaSite" id="ES5_v2.g22693.t1"/>
    </source>
</evidence>
<name>A0AC34FYY7_9BILA</name>
<evidence type="ECO:0000313" key="1">
    <source>
        <dbReference type="Proteomes" id="UP000887579"/>
    </source>
</evidence>
<organism evidence="1 2">
    <name type="scientific">Panagrolaimus sp. ES5</name>
    <dbReference type="NCBI Taxonomy" id="591445"/>
    <lineage>
        <taxon>Eukaryota</taxon>
        <taxon>Metazoa</taxon>
        <taxon>Ecdysozoa</taxon>
        <taxon>Nematoda</taxon>
        <taxon>Chromadorea</taxon>
        <taxon>Rhabditida</taxon>
        <taxon>Tylenchina</taxon>
        <taxon>Panagrolaimomorpha</taxon>
        <taxon>Panagrolaimoidea</taxon>
        <taxon>Panagrolaimidae</taxon>
        <taxon>Panagrolaimus</taxon>
    </lineage>
</organism>
<accession>A0AC34FYY7</accession>
<dbReference type="Proteomes" id="UP000887579">
    <property type="component" value="Unplaced"/>
</dbReference>
<proteinExistence type="predicted"/>
<reference evidence="2" key="1">
    <citation type="submission" date="2022-11" db="UniProtKB">
        <authorList>
            <consortium name="WormBaseParasite"/>
        </authorList>
    </citation>
    <scope>IDENTIFICATION</scope>
</reference>